<comment type="caution">
    <text evidence="1">The sequence shown here is derived from an EMBL/GenBank/DDBJ whole genome shotgun (WGS) entry which is preliminary data.</text>
</comment>
<gene>
    <name evidence="1" type="ORF">AFUS01_LOCUS41256</name>
</gene>
<evidence type="ECO:0000313" key="1">
    <source>
        <dbReference type="EMBL" id="CAG7831515.1"/>
    </source>
</evidence>
<evidence type="ECO:0000313" key="2">
    <source>
        <dbReference type="Proteomes" id="UP000708208"/>
    </source>
</evidence>
<reference evidence="1" key="1">
    <citation type="submission" date="2021-06" db="EMBL/GenBank/DDBJ databases">
        <authorList>
            <person name="Hodson N. C."/>
            <person name="Mongue J. A."/>
            <person name="Jaron S. K."/>
        </authorList>
    </citation>
    <scope>NUCLEOTIDE SEQUENCE</scope>
</reference>
<keyword evidence="2" id="KW-1185">Reference proteome</keyword>
<organism evidence="1 2">
    <name type="scientific">Allacma fusca</name>
    <dbReference type="NCBI Taxonomy" id="39272"/>
    <lineage>
        <taxon>Eukaryota</taxon>
        <taxon>Metazoa</taxon>
        <taxon>Ecdysozoa</taxon>
        <taxon>Arthropoda</taxon>
        <taxon>Hexapoda</taxon>
        <taxon>Collembola</taxon>
        <taxon>Symphypleona</taxon>
        <taxon>Sminthuridae</taxon>
        <taxon>Allacma</taxon>
    </lineage>
</organism>
<protein>
    <submittedName>
        <fullName evidence="1">Uncharacterized protein</fullName>
    </submittedName>
</protein>
<dbReference type="EMBL" id="CAJVCH010560841">
    <property type="protein sequence ID" value="CAG7831515.1"/>
    <property type="molecule type" value="Genomic_DNA"/>
</dbReference>
<feature type="non-terminal residue" evidence="1">
    <location>
        <position position="1"/>
    </location>
</feature>
<dbReference type="Proteomes" id="UP000708208">
    <property type="component" value="Unassembled WGS sequence"/>
</dbReference>
<sequence>AEKITAAEKDLVTSIALLKWKHTDLAMLHEVNS</sequence>
<proteinExistence type="predicted"/>
<dbReference type="OrthoDB" id="8297772at2759"/>
<accession>A0A8J2M034</accession>
<name>A0A8J2M034_9HEXA</name>
<dbReference type="AlphaFoldDB" id="A0A8J2M034"/>